<gene>
    <name evidence="3" type="primary">LOC115012249</name>
</gene>
<keyword evidence="1" id="KW-1133">Transmembrane helix</keyword>
<dbReference type="GeneID" id="115012249"/>
<keyword evidence="1" id="KW-0472">Membrane</keyword>
<evidence type="ECO:0000256" key="1">
    <source>
        <dbReference type="SAM" id="Phobius"/>
    </source>
</evidence>
<dbReference type="RefSeq" id="XP_029293630.1">
    <property type="nucleotide sequence ID" value="XM_029437770.1"/>
</dbReference>
<dbReference type="Proteomes" id="UP000504630">
    <property type="component" value="Chromosome 8"/>
</dbReference>
<proteinExistence type="predicted"/>
<dbReference type="AlphaFoldDB" id="A0A6J2Q874"/>
<sequence>MNKSSFFPSVSLDGNGGSMTSWIYATHLFLFVFLSTIGLSEEGCDEYFQMKDWGGKLNETFGLVRTKDSKYTMECTAENECLNNSNLGCNLLHQCFLRKDDLNNTKSEKCKGEISHNVHYYHFMCLTAQAINRTYEGCEYENECKTYSEIVSTAETLTLKMLLVLSVVVNVISLAVYLYKRQTWRQERIQWADTPLPSTKGEVETTYLMKPFGCNSVLTYSIDDDDRKSVAVEEDKQH</sequence>
<evidence type="ECO:0000313" key="3">
    <source>
        <dbReference type="RefSeq" id="XP_029293630.1"/>
    </source>
</evidence>
<reference evidence="3" key="1">
    <citation type="submission" date="2025-08" db="UniProtKB">
        <authorList>
            <consortium name="RefSeq"/>
        </authorList>
    </citation>
    <scope>IDENTIFICATION</scope>
</reference>
<keyword evidence="2" id="KW-1185">Reference proteome</keyword>
<feature type="transmembrane region" description="Helical" evidence="1">
    <location>
        <begin position="161"/>
        <end position="179"/>
    </location>
</feature>
<organism evidence="2 3">
    <name type="scientific">Cottoperca gobio</name>
    <name type="common">Frogmouth</name>
    <name type="synonym">Aphritis gobio</name>
    <dbReference type="NCBI Taxonomy" id="56716"/>
    <lineage>
        <taxon>Eukaryota</taxon>
        <taxon>Metazoa</taxon>
        <taxon>Chordata</taxon>
        <taxon>Craniata</taxon>
        <taxon>Vertebrata</taxon>
        <taxon>Euteleostomi</taxon>
        <taxon>Actinopterygii</taxon>
        <taxon>Neopterygii</taxon>
        <taxon>Teleostei</taxon>
        <taxon>Neoteleostei</taxon>
        <taxon>Acanthomorphata</taxon>
        <taxon>Eupercaria</taxon>
        <taxon>Perciformes</taxon>
        <taxon>Notothenioidei</taxon>
        <taxon>Bovichtidae</taxon>
        <taxon>Cottoperca</taxon>
    </lineage>
</organism>
<name>A0A6J2Q874_COTGO</name>
<evidence type="ECO:0000313" key="2">
    <source>
        <dbReference type="Proteomes" id="UP000504630"/>
    </source>
</evidence>
<protein>
    <submittedName>
        <fullName evidence="3">Uncharacterized protein LOC115012249 isoform X5</fullName>
    </submittedName>
</protein>
<accession>A0A6J2Q874</accession>
<feature type="transmembrane region" description="Helical" evidence="1">
    <location>
        <begin position="21"/>
        <end position="40"/>
    </location>
</feature>
<keyword evidence="1" id="KW-0812">Transmembrane</keyword>